<dbReference type="InterPro" id="IPR010869">
    <property type="entry name" value="DUF1501"/>
</dbReference>
<dbReference type="Proteomes" id="UP000273898">
    <property type="component" value="Unassembled WGS sequence"/>
</dbReference>
<reference evidence="2 3" key="1">
    <citation type="submission" date="2018-10" db="EMBL/GenBank/DDBJ databases">
        <title>Genomic Encyclopedia of Archaeal and Bacterial Type Strains, Phase II (KMG-II): from individual species to whole genera.</title>
        <authorList>
            <person name="Goeker M."/>
        </authorList>
    </citation>
    <scope>NUCLEOTIDE SEQUENCE [LARGE SCALE GENOMIC DNA]</scope>
    <source>
        <strain evidence="2 3">DSM 19624</strain>
    </source>
</reference>
<sequence length="420" mass="47360">MFDRRLAKHPGHEPSTKKLYTMNRRNFLRNTGFVAAGSLFVPAFMKPLEAMALDELSLYKNLVVVQLSGGNDGLNTVIPFGNDIYYQKRKSIAIKPEEVIRLNDMQGLNPNMAALQEIYDQGWMTIINDVGYPNPDRSHFRSMDIWQTGSDSNQFLSTGWIGRYLDSNCQTCKFPYTAIEVDDSLSLAMKGQTKKGIALKDPAALFRNTNDPFFKAMLQNDKEHLDEDNLGYLYKTMIETSSSASYIQNTSKVYQSKSTYPTSGFANQLKTVSKFISSGLKTRVYYVSLSGFDTHVNQIGQQGNLLKQYSEGMAAFLKDLKSNNKLEDTLVITFSEFGRRVEQNASNGTDHGTANNMFVFGGKLKKQGIFNAAPNLSDLDTGDLKYQLDFRQVYGTILDKWLDVNNADILNKKFNTLDFI</sequence>
<dbReference type="Pfam" id="PF07394">
    <property type="entry name" value="DUF1501"/>
    <property type="match status" value="1"/>
</dbReference>
<proteinExistence type="predicted"/>
<keyword evidence="1" id="KW-0812">Transmembrane</keyword>
<gene>
    <name evidence="2" type="ORF">BCL90_2752</name>
</gene>
<dbReference type="AlphaFoldDB" id="A0A497Y4B9"/>
<accession>A0A497Y4B9</accession>
<evidence type="ECO:0000256" key="1">
    <source>
        <dbReference type="SAM" id="Phobius"/>
    </source>
</evidence>
<dbReference type="PANTHER" id="PTHR43737">
    <property type="entry name" value="BLL7424 PROTEIN"/>
    <property type="match status" value="1"/>
</dbReference>
<keyword evidence="1" id="KW-1133">Transmembrane helix</keyword>
<name>A0A497Y4B9_9SPHI</name>
<comment type="caution">
    <text evidence="2">The sequence shown here is derived from an EMBL/GenBank/DDBJ whole genome shotgun (WGS) entry which is preliminary data.</text>
</comment>
<dbReference type="PANTHER" id="PTHR43737:SF1">
    <property type="entry name" value="DUF1501 DOMAIN-CONTAINING PROTEIN"/>
    <property type="match status" value="1"/>
</dbReference>
<protein>
    <submittedName>
        <fullName evidence="2">Uncharacterized protein (DUF1501 family)</fullName>
    </submittedName>
</protein>
<dbReference type="EMBL" id="RCCK01000011">
    <property type="protein sequence ID" value="RLJ77652.1"/>
    <property type="molecule type" value="Genomic_DNA"/>
</dbReference>
<dbReference type="InterPro" id="IPR006311">
    <property type="entry name" value="TAT_signal"/>
</dbReference>
<evidence type="ECO:0000313" key="2">
    <source>
        <dbReference type="EMBL" id="RLJ77652.1"/>
    </source>
</evidence>
<evidence type="ECO:0000313" key="3">
    <source>
        <dbReference type="Proteomes" id="UP000273898"/>
    </source>
</evidence>
<feature type="transmembrane region" description="Helical" evidence="1">
    <location>
        <begin position="27"/>
        <end position="45"/>
    </location>
</feature>
<dbReference type="PROSITE" id="PS51318">
    <property type="entry name" value="TAT"/>
    <property type="match status" value="1"/>
</dbReference>
<keyword evidence="1" id="KW-0472">Membrane</keyword>
<organism evidence="2 3">
    <name type="scientific">Pedobacter alluvionis</name>
    <dbReference type="NCBI Taxonomy" id="475253"/>
    <lineage>
        <taxon>Bacteria</taxon>
        <taxon>Pseudomonadati</taxon>
        <taxon>Bacteroidota</taxon>
        <taxon>Sphingobacteriia</taxon>
        <taxon>Sphingobacteriales</taxon>
        <taxon>Sphingobacteriaceae</taxon>
        <taxon>Pedobacter</taxon>
    </lineage>
</organism>